<feature type="transmembrane region" description="Helical" evidence="6">
    <location>
        <begin position="198"/>
        <end position="218"/>
    </location>
</feature>
<evidence type="ECO:0000256" key="1">
    <source>
        <dbReference type="ARBA" id="ARBA00004651"/>
    </source>
</evidence>
<dbReference type="RefSeq" id="WP_056983074.1">
    <property type="nucleotide sequence ID" value="NZ_BKAM01000012.1"/>
</dbReference>
<dbReference type="Gene3D" id="1.20.1720.10">
    <property type="entry name" value="Multidrug resistance protein D"/>
    <property type="match status" value="1"/>
</dbReference>
<evidence type="ECO:0000256" key="3">
    <source>
        <dbReference type="ARBA" id="ARBA00022692"/>
    </source>
</evidence>
<sequence>MTKKQPATLALITLIVGVFMSALDNGIIASALTSINYSFHVSEVQGTWGITLYTLGMAISTPIVGKLADKYGRKKLFLIEIAIFALGSLMVAMSSSFILFLAARIFQSIGGGGIFIIASSHILSAYPKSAQGGLLGILGAVNGIASVVGPNLGSLILNLTGRWNWLFLVNLPIALLVIIGGLTTLPETKGAVDKKIDLKGLITLSLGIFAVMFVISNLQTGQLLASLIKPQVWLAGLLGIGLLVMFFQFEKRVSASVDPFLPYQLLKNKGFLLTLLMGLLSGALIAIFIFIPSFVEQRYGISADNSGIWMSGIGLGSIVGAGIGGSLVSRLGAAKTTIISGGLSAIGFGLVAVASPNPLWFLVSSSIAGIGFGMLMGAPLSVLMATFAGEKDNGVALGTLSVSRQIGLTIAPTIYATVVQMGFSSINMNGSIESYYRNLLQTRTEGHSSLLTQFYAVAQQSYQKMFVIAVVLSAIIFLGGWLVNKPKRDAN</sequence>
<evidence type="ECO:0000256" key="4">
    <source>
        <dbReference type="ARBA" id="ARBA00022989"/>
    </source>
</evidence>
<dbReference type="CDD" id="cd17321">
    <property type="entry name" value="MFS_MMR_MDR_like"/>
    <property type="match status" value="1"/>
</dbReference>
<evidence type="ECO:0000259" key="7">
    <source>
        <dbReference type="PROSITE" id="PS50850"/>
    </source>
</evidence>
<feature type="transmembrane region" description="Helical" evidence="6">
    <location>
        <begin position="77"/>
        <end position="99"/>
    </location>
</feature>
<keyword evidence="5 6" id="KW-0472">Membrane</keyword>
<dbReference type="SUPFAM" id="SSF103473">
    <property type="entry name" value="MFS general substrate transporter"/>
    <property type="match status" value="1"/>
</dbReference>
<feature type="transmembrane region" description="Helical" evidence="6">
    <location>
        <begin position="270"/>
        <end position="295"/>
    </location>
</feature>
<dbReference type="InterPro" id="IPR020846">
    <property type="entry name" value="MFS_dom"/>
</dbReference>
<comment type="caution">
    <text evidence="8">The sequence shown here is derived from an EMBL/GenBank/DDBJ whole genome shotgun (WGS) entry which is preliminary data.</text>
</comment>
<keyword evidence="2" id="KW-0813">Transport</keyword>
<feature type="transmembrane region" description="Helical" evidence="6">
    <location>
        <begin position="47"/>
        <end position="65"/>
    </location>
</feature>
<dbReference type="Proteomes" id="UP000321569">
    <property type="component" value="Unassembled WGS sequence"/>
</dbReference>
<feature type="transmembrane region" description="Helical" evidence="6">
    <location>
        <begin position="307"/>
        <end position="329"/>
    </location>
</feature>
<feature type="transmembrane region" description="Helical" evidence="6">
    <location>
        <begin position="360"/>
        <end position="385"/>
    </location>
</feature>
<evidence type="ECO:0000313" key="8">
    <source>
        <dbReference type="EMBL" id="GEP72239.1"/>
    </source>
</evidence>
<dbReference type="EMBL" id="BKAM01000012">
    <property type="protein sequence ID" value="GEP72239.1"/>
    <property type="molecule type" value="Genomic_DNA"/>
</dbReference>
<dbReference type="Gene3D" id="1.20.1250.20">
    <property type="entry name" value="MFS general substrate transporter like domains"/>
    <property type="match status" value="1"/>
</dbReference>
<dbReference type="GO" id="GO:0005886">
    <property type="term" value="C:plasma membrane"/>
    <property type="evidence" value="ECO:0007669"/>
    <property type="project" value="UniProtKB-SubCell"/>
</dbReference>
<feature type="transmembrane region" description="Helical" evidence="6">
    <location>
        <begin position="336"/>
        <end position="354"/>
    </location>
</feature>
<dbReference type="InterPro" id="IPR036259">
    <property type="entry name" value="MFS_trans_sf"/>
</dbReference>
<protein>
    <submittedName>
        <fullName evidence="8">Putative MFS-type transporter YfiU</fullName>
    </submittedName>
</protein>
<dbReference type="PANTHER" id="PTHR23501:SF190">
    <property type="entry name" value="MAJOR FACILITATOR SUPERFAMILY MFS_1"/>
    <property type="match status" value="1"/>
</dbReference>
<dbReference type="Pfam" id="PF07690">
    <property type="entry name" value="MFS_1"/>
    <property type="match status" value="1"/>
</dbReference>
<reference evidence="8 9" key="1">
    <citation type="submission" date="2019-07" db="EMBL/GenBank/DDBJ databases">
        <title>Whole genome shotgun sequence of Lactobacillus rapi NBRC 109618.</title>
        <authorList>
            <person name="Hosoyama A."/>
            <person name="Uohara A."/>
            <person name="Ohji S."/>
            <person name="Ichikawa N."/>
        </authorList>
    </citation>
    <scope>NUCLEOTIDE SEQUENCE [LARGE SCALE GENOMIC DNA]</scope>
    <source>
        <strain evidence="8 9">NBRC 109618</strain>
    </source>
</reference>
<dbReference type="STRING" id="1423795.FD12_GL000670"/>
<keyword evidence="3 6" id="KW-0812">Transmembrane</keyword>
<keyword evidence="4 6" id="KW-1133">Transmembrane helix</keyword>
<dbReference type="GO" id="GO:0022857">
    <property type="term" value="F:transmembrane transporter activity"/>
    <property type="evidence" value="ECO:0007669"/>
    <property type="project" value="InterPro"/>
</dbReference>
<feature type="transmembrane region" description="Helical" evidence="6">
    <location>
        <begin position="163"/>
        <end position="186"/>
    </location>
</feature>
<feature type="domain" description="Major facilitator superfamily (MFS) profile" evidence="7">
    <location>
        <begin position="10"/>
        <end position="488"/>
    </location>
</feature>
<evidence type="ECO:0000313" key="9">
    <source>
        <dbReference type="Proteomes" id="UP000321569"/>
    </source>
</evidence>
<feature type="transmembrane region" description="Helical" evidence="6">
    <location>
        <begin position="230"/>
        <end position="249"/>
    </location>
</feature>
<dbReference type="PANTHER" id="PTHR23501">
    <property type="entry name" value="MAJOR FACILITATOR SUPERFAMILY"/>
    <property type="match status" value="1"/>
</dbReference>
<dbReference type="InterPro" id="IPR011701">
    <property type="entry name" value="MFS"/>
</dbReference>
<dbReference type="AlphaFoldDB" id="A0A512PM09"/>
<dbReference type="OrthoDB" id="9812221at2"/>
<proteinExistence type="predicted"/>
<dbReference type="PROSITE" id="PS50850">
    <property type="entry name" value="MFS"/>
    <property type="match status" value="1"/>
</dbReference>
<evidence type="ECO:0000256" key="5">
    <source>
        <dbReference type="ARBA" id="ARBA00023136"/>
    </source>
</evidence>
<name>A0A512PM09_9LACO</name>
<evidence type="ECO:0000256" key="6">
    <source>
        <dbReference type="SAM" id="Phobius"/>
    </source>
</evidence>
<accession>A0A512PM09</accession>
<dbReference type="PRINTS" id="PR01036">
    <property type="entry name" value="TCRTETB"/>
</dbReference>
<organism evidence="8 9">
    <name type="scientific">Lentilactobacillus rapi</name>
    <dbReference type="NCBI Taxonomy" id="481723"/>
    <lineage>
        <taxon>Bacteria</taxon>
        <taxon>Bacillati</taxon>
        <taxon>Bacillota</taxon>
        <taxon>Bacilli</taxon>
        <taxon>Lactobacillales</taxon>
        <taxon>Lactobacillaceae</taxon>
        <taxon>Lentilactobacillus</taxon>
    </lineage>
</organism>
<feature type="transmembrane region" description="Helical" evidence="6">
    <location>
        <begin position="406"/>
        <end position="426"/>
    </location>
</feature>
<feature type="transmembrane region" description="Helical" evidence="6">
    <location>
        <begin position="105"/>
        <end position="126"/>
    </location>
</feature>
<feature type="transmembrane region" description="Helical" evidence="6">
    <location>
        <begin position="465"/>
        <end position="483"/>
    </location>
</feature>
<feature type="transmembrane region" description="Helical" evidence="6">
    <location>
        <begin position="133"/>
        <end position="157"/>
    </location>
</feature>
<gene>
    <name evidence="8" type="primary">yfiU</name>
    <name evidence="8" type="ORF">LRA02_11070</name>
</gene>
<comment type="subcellular location">
    <subcellularLocation>
        <location evidence="1">Cell membrane</location>
        <topology evidence="1">Multi-pass membrane protein</topology>
    </subcellularLocation>
</comment>
<evidence type="ECO:0000256" key="2">
    <source>
        <dbReference type="ARBA" id="ARBA00022448"/>
    </source>
</evidence>